<keyword evidence="3" id="KW-0238">DNA-binding</keyword>
<dbReference type="InterPro" id="IPR050090">
    <property type="entry name" value="Tyrosine_recombinase_XerCD"/>
</dbReference>
<dbReference type="RefSeq" id="WP_099306708.1">
    <property type="nucleotide sequence ID" value="NZ_PDVP01000007.1"/>
</dbReference>
<evidence type="ECO:0000256" key="4">
    <source>
        <dbReference type="ARBA" id="ARBA00023172"/>
    </source>
</evidence>
<keyword evidence="7" id="KW-1185">Reference proteome</keyword>
<dbReference type="InterPro" id="IPR011010">
    <property type="entry name" value="DNA_brk_join_enz"/>
</dbReference>
<evidence type="ECO:0000256" key="2">
    <source>
        <dbReference type="ARBA" id="ARBA00022908"/>
    </source>
</evidence>
<comment type="similarity">
    <text evidence="1">Belongs to the 'phage' integrase family.</text>
</comment>
<dbReference type="OrthoDB" id="7216962at2"/>
<gene>
    <name evidence="6" type="ORF">CSC94_12580</name>
</gene>
<name>A0A2G1QLZ7_9HYPH</name>
<protein>
    <recommendedName>
        <fullName evidence="5">Tyr recombinase domain-containing protein</fullName>
    </recommendedName>
</protein>
<keyword evidence="2" id="KW-0229">DNA integration</keyword>
<dbReference type="EMBL" id="PDVP01000007">
    <property type="protein sequence ID" value="PHP66522.1"/>
    <property type="molecule type" value="Genomic_DNA"/>
</dbReference>
<dbReference type="PANTHER" id="PTHR30349:SF41">
    <property type="entry name" value="INTEGRASE_RECOMBINASE PROTEIN MJ0367-RELATED"/>
    <property type="match status" value="1"/>
</dbReference>
<proteinExistence type="inferred from homology"/>
<sequence length="362" mass="39951">MLKLVKRQNSPFWIARGTIDGKRVERSTGESDKAAAKRALTGIIAELTAATIDPETGITFAQAAALYLDHKPQARFVDRLILYFGDTPVADIRNAEMRRAATILFPKAAPATIRRQLYTPVKAIMNLSAQDELCQPPRFKSPAGGAKRTVFIMPDEGNRIIEALAADPNPHMAVIATFLLGQGSRVGETLALDGRDVSLDGRFAILRDTKNGEERRVTLISRTTAALSTLDTVGKPGPVFRRKDGSHFPMSDSYGGQIKYAVRRAVEAAGLDGARITPHIFRHSWATWFYAQTQDVVRLAHEGGWKSQEWQRYVKLATADLGQIARAEGWIFEKGTSIETHMATAEANIQRLPNISATPFRR</sequence>
<dbReference type="Proteomes" id="UP000221168">
    <property type="component" value="Unassembled WGS sequence"/>
</dbReference>
<dbReference type="GO" id="GO:0006310">
    <property type="term" value="P:DNA recombination"/>
    <property type="evidence" value="ECO:0007669"/>
    <property type="project" value="UniProtKB-KW"/>
</dbReference>
<dbReference type="PANTHER" id="PTHR30349">
    <property type="entry name" value="PHAGE INTEGRASE-RELATED"/>
    <property type="match status" value="1"/>
</dbReference>
<evidence type="ECO:0000259" key="5">
    <source>
        <dbReference type="PROSITE" id="PS51898"/>
    </source>
</evidence>
<comment type="caution">
    <text evidence="6">The sequence shown here is derived from an EMBL/GenBank/DDBJ whole genome shotgun (WGS) entry which is preliminary data.</text>
</comment>
<feature type="domain" description="Tyr recombinase" evidence="5">
    <location>
        <begin position="147"/>
        <end position="326"/>
    </location>
</feature>
<dbReference type="SUPFAM" id="SSF56349">
    <property type="entry name" value="DNA breaking-rejoining enzymes"/>
    <property type="match status" value="1"/>
</dbReference>
<dbReference type="InterPro" id="IPR002104">
    <property type="entry name" value="Integrase_catalytic"/>
</dbReference>
<accession>A0A2G1QLZ7</accession>
<dbReference type="PROSITE" id="PS51898">
    <property type="entry name" value="TYR_RECOMBINASE"/>
    <property type="match status" value="1"/>
</dbReference>
<evidence type="ECO:0000256" key="3">
    <source>
        <dbReference type="ARBA" id="ARBA00023125"/>
    </source>
</evidence>
<evidence type="ECO:0000256" key="1">
    <source>
        <dbReference type="ARBA" id="ARBA00008857"/>
    </source>
</evidence>
<organism evidence="6 7">
    <name type="scientific">Zhengella mangrovi</name>
    <dbReference type="NCBI Taxonomy" id="1982044"/>
    <lineage>
        <taxon>Bacteria</taxon>
        <taxon>Pseudomonadati</taxon>
        <taxon>Pseudomonadota</taxon>
        <taxon>Alphaproteobacteria</taxon>
        <taxon>Hyphomicrobiales</taxon>
        <taxon>Notoacmeibacteraceae</taxon>
        <taxon>Zhengella</taxon>
    </lineage>
</organism>
<evidence type="ECO:0000313" key="6">
    <source>
        <dbReference type="EMBL" id="PHP66522.1"/>
    </source>
</evidence>
<dbReference type="Pfam" id="PF00589">
    <property type="entry name" value="Phage_integrase"/>
    <property type="match status" value="1"/>
</dbReference>
<dbReference type="Gene3D" id="1.10.443.10">
    <property type="entry name" value="Intergrase catalytic core"/>
    <property type="match status" value="1"/>
</dbReference>
<dbReference type="CDD" id="cd00796">
    <property type="entry name" value="INT_Rci_Hp1_C"/>
    <property type="match status" value="1"/>
</dbReference>
<reference evidence="6 7" key="1">
    <citation type="submission" date="2017-10" db="EMBL/GenBank/DDBJ databases">
        <title>Sedimentibacterium mangrovi gen. nov., sp. nov., a novel member of family Phyllobacteriacea isolated from mangrove sediment.</title>
        <authorList>
            <person name="Liao H."/>
            <person name="Tian Y."/>
        </authorList>
    </citation>
    <scope>NUCLEOTIDE SEQUENCE [LARGE SCALE GENOMIC DNA]</scope>
    <source>
        <strain evidence="6 7">X9-2-2</strain>
    </source>
</reference>
<dbReference type="InterPro" id="IPR013762">
    <property type="entry name" value="Integrase-like_cat_sf"/>
</dbReference>
<dbReference type="GO" id="GO:0003677">
    <property type="term" value="F:DNA binding"/>
    <property type="evidence" value="ECO:0007669"/>
    <property type="project" value="UniProtKB-KW"/>
</dbReference>
<dbReference type="AlphaFoldDB" id="A0A2G1QLZ7"/>
<evidence type="ECO:0000313" key="7">
    <source>
        <dbReference type="Proteomes" id="UP000221168"/>
    </source>
</evidence>
<keyword evidence="4" id="KW-0233">DNA recombination</keyword>
<dbReference type="GO" id="GO:0015074">
    <property type="term" value="P:DNA integration"/>
    <property type="evidence" value="ECO:0007669"/>
    <property type="project" value="UniProtKB-KW"/>
</dbReference>